<dbReference type="Proteomes" id="UP001202402">
    <property type="component" value="Unassembled WGS sequence"/>
</dbReference>
<evidence type="ECO:0000313" key="2">
    <source>
        <dbReference type="EMBL" id="MCH4287626.1"/>
    </source>
</evidence>
<name>A0ABS9RDB3_9FIRM</name>
<keyword evidence="1" id="KW-1133">Transmembrane helix</keyword>
<sequence>KSIYISEKTQKKEELAFDFHSIAIFLIFVFVNTFNLLALNSVYWFLLVNGYNRHLSSTRNCAAFCF</sequence>
<evidence type="ECO:0000313" key="3">
    <source>
        <dbReference type="Proteomes" id="UP001202402"/>
    </source>
</evidence>
<gene>
    <name evidence="2" type="ORF">LQE99_21110</name>
</gene>
<feature type="non-terminal residue" evidence="2">
    <location>
        <position position="1"/>
    </location>
</feature>
<keyword evidence="3" id="KW-1185">Reference proteome</keyword>
<organism evidence="2 3">
    <name type="scientific">Amedibacillus hominis</name>
    <dbReference type="NCBI Taxonomy" id="2897776"/>
    <lineage>
        <taxon>Bacteria</taxon>
        <taxon>Bacillati</taxon>
        <taxon>Bacillota</taxon>
        <taxon>Erysipelotrichia</taxon>
        <taxon>Erysipelotrichales</taxon>
        <taxon>Erysipelotrichaceae</taxon>
        <taxon>Amedibacillus</taxon>
    </lineage>
</organism>
<feature type="transmembrane region" description="Helical" evidence="1">
    <location>
        <begin position="21"/>
        <end position="46"/>
    </location>
</feature>
<comment type="caution">
    <text evidence="2">The sequence shown here is derived from an EMBL/GenBank/DDBJ whole genome shotgun (WGS) entry which is preliminary data.</text>
</comment>
<protein>
    <submittedName>
        <fullName evidence="2">Uncharacterized protein</fullName>
    </submittedName>
</protein>
<proteinExistence type="predicted"/>
<accession>A0ABS9RDB3</accession>
<dbReference type="RefSeq" id="WP_240607638.1">
    <property type="nucleotide sequence ID" value="NZ_JAKVPQ010000030.1"/>
</dbReference>
<keyword evidence="1" id="KW-0812">Transmembrane</keyword>
<keyword evidence="1" id="KW-0472">Membrane</keyword>
<evidence type="ECO:0000256" key="1">
    <source>
        <dbReference type="SAM" id="Phobius"/>
    </source>
</evidence>
<dbReference type="EMBL" id="JAKVPQ010000030">
    <property type="protein sequence ID" value="MCH4287626.1"/>
    <property type="molecule type" value="Genomic_DNA"/>
</dbReference>
<reference evidence="2 3" key="1">
    <citation type="submission" date="2022-02" db="EMBL/GenBank/DDBJ databases">
        <title>Genome of Erysipelotrichaceae sp. nov. NSJ-176 isolated from human feces.</title>
        <authorList>
            <person name="Abdugheni R."/>
        </authorList>
    </citation>
    <scope>NUCLEOTIDE SEQUENCE [LARGE SCALE GENOMIC DNA]</scope>
    <source>
        <strain evidence="2 3">NSJ-176</strain>
    </source>
</reference>